<name>A0A9C6XSG3_FRAOC</name>
<keyword evidence="2" id="KW-1185">Reference proteome</keyword>
<protein>
    <submittedName>
        <fullName evidence="3">Uncharacterized protein LOC127750869</fullName>
    </submittedName>
</protein>
<feature type="transmembrane region" description="Helical" evidence="1">
    <location>
        <begin position="209"/>
        <end position="235"/>
    </location>
</feature>
<dbReference type="AlphaFoldDB" id="A0A9C6XSG3"/>
<keyword evidence="1" id="KW-1133">Transmembrane helix</keyword>
<keyword evidence="1" id="KW-0812">Transmembrane</keyword>
<accession>A0A9C6XSG3</accession>
<dbReference type="RefSeq" id="XP_052129463.1">
    <property type="nucleotide sequence ID" value="XM_052273503.1"/>
</dbReference>
<gene>
    <name evidence="3" type="primary">LOC127750869</name>
</gene>
<evidence type="ECO:0000313" key="2">
    <source>
        <dbReference type="Proteomes" id="UP000504606"/>
    </source>
</evidence>
<dbReference type="Proteomes" id="UP000504606">
    <property type="component" value="Unplaced"/>
</dbReference>
<dbReference type="GeneID" id="127750869"/>
<sequence>MDLRFQHPCTALVVGGTGTGKTYFMKRLIENRDEMFNTKFEEIIFYYSEWQSLYDELKDKVDFRQELPMLDDHPAGQGPKLIPLWLFLRLCIGLAVCKVLQESDSYRAAEKPLLALTSCYSANVALTVIRQMRYWNILREIKCLAEVLEDDLAEEVWVARTRRNIILFSSINLTFGISLGVSITLRFIISGDNTLLLLWPFVPYTGSWGLTIAQLVTGVCCPLLSITISIVVTALGCTTSTVTGLHHALAQCLIATATPEAVRNGAKLHQRLRRVTLDLTEFFAGNLAHVMASSFSHSSLAIVQVIASQEMTSTTFFQLFRVLVVFLWLSFLSQELSDSSLRLQRSAYLAATGSGTALAEARALNLVMLAASRPPALTCKGLGTLSLSSAGHVLRQLYSVINVLKKQN</sequence>
<feature type="transmembrane region" description="Helical" evidence="1">
    <location>
        <begin position="165"/>
        <end position="189"/>
    </location>
</feature>
<evidence type="ECO:0000256" key="1">
    <source>
        <dbReference type="SAM" id="Phobius"/>
    </source>
</evidence>
<proteinExistence type="predicted"/>
<evidence type="ECO:0000313" key="3">
    <source>
        <dbReference type="RefSeq" id="XP_052129463.1"/>
    </source>
</evidence>
<dbReference type="KEGG" id="foc:127750869"/>
<keyword evidence="1" id="KW-0472">Membrane</keyword>
<reference evidence="3" key="1">
    <citation type="submission" date="2025-08" db="UniProtKB">
        <authorList>
            <consortium name="RefSeq"/>
        </authorList>
    </citation>
    <scope>IDENTIFICATION</scope>
    <source>
        <tissue evidence="3">Whole organism</tissue>
    </source>
</reference>
<dbReference type="OrthoDB" id="7692288at2759"/>
<organism evidence="2 3">
    <name type="scientific">Frankliniella occidentalis</name>
    <name type="common">Western flower thrips</name>
    <name type="synonym">Euthrips occidentalis</name>
    <dbReference type="NCBI Taxonomy" id="133901"/>
    <lineage>
        <taxon>Eukaryota</taxon>
        <taxon>Metazoa</taxon>
        <taxon>Ecdysozoa</taxon>
        <taxon>Arthropoda</taxon>
        <taxon>Hexapoda</taxon>
        <taxon>Insecta</taxon>
        <taxon>Pterygota</taxon>
        <taxon>Neoptera</taxon>
        <taxon>Paraneoptera</taxon>
        <taxon>Thysanoptera</taxon>
        <taxon>Terebrantia</taxon>
        <taxon>Thripoidea</taxon>
        <taxon>Thripidae</taxon>
        <taxon>Frankliniella</taxon>
    </lineage>
</organism>